<dbReference type="AlphaFoldDB" id="A0A2G9UYQ1"/>
<proteinExistence type="predicted"/>
<evidence type="ECO:0000256" key="1">
    <source>
        <dbReference type="SAM" id="Phobius"/>
    </source>
</evidence>
<reference evidence="2 3" key="1">
    <citation type="submission" date="2015-09" db="EMBL/GenBank/DDBJ databases">
        <title>Draft genome of the parasitic nematode Teladorsagia circumcincta isolate WARC Sus (inbred).</title>
        <authorList>
            <person name="Mitreva M."/>
        </authorList>
    </citation>
    <scope>NUCLEOTIDE SEQUENCE [LARGE SCALE GENOMIC DNA]</scope>
    <source>
        <strain evidence="2 3">S</strain>
    </source>
</reference>
<keyword evidence="1" id="KW-0472">Membrane</keyword>
<keyword evidence="1" id="KW-1133">Transmembrane helix</keyword>
<evidence type="ECO:0008006" key="4">
    <source>
        <dbReference type="Google" id="ProtNLM"/>
    </source>
</evidence>
<accession>A0A2G9UYQ1</accession>
<feature type="transmembrane region" description="Helical" evidence="1">
    <location>
        <begin position="78"/>
        <end position="103"/>
    </location>
</feature>
<sequence length="108" mass="12526">MFSISAGFFVDLRSVPLYFKPLTYISWYRYAYEAHLILLLDPIEEIPGCPSSNEQDAFVCSAKNGDELLKLLGFDSNLFWINFAILLFILVFFRTLALVTFSFRIRHS</sequence>
<evidence type="ECO:0000313" key="2">
    <source>
        <dbReference type="EMBL" id="PIO75388.1"/>
    </source>
</evidence>
<dbReference type="OrthoDB" id="5874838at2759"/>
<dbReference type="Proteomes" id="UP000230423">
    <property type="component" value="Unassembled WGS sequence"/>
</dbReference>
<gene>
    <name evidence="2" type="ORF">TELCIR_02572</name>
</gene>
<keyword evidence="3" id="KW-1185">Reference proteome</keyword>
<keyword evidence="1" id="KW-0812">Transmembrane</keyword>
<evidence type="ECO:0000313" key="3">
    <source>
        <dbReference type="Proteomes" id="UP000230423"/>
    </source>
</evidence>
<organism evidence="2 3">
    <name type="scientific">Teladorsagia circumcincta</name>
    <name type="common">Brown stomach worm</name>
    <name type="synonym">Ostertagia circumcincta</name>
    <dbReference type="NCBI Taxonomy" id="45464"/>
    <lineage>
        <taxon>Eukaryota</taxon>
        <taxon>Metazoa</taxon>
        <taxon>Ecdysozoa</taxon>
        <taxon>Nematoda</taxon>
        <taxon>Chromadorea</taxon>
        <taxon>Rhabditida</taxon>
        <taxon>Rhabditina</taxon>
        <taxon>Rhabditomorpha</taxon>
        <taxon>Strongyloidea</taxon>
        <taxon>Trichostrongylidae</taxon>
        <taxon>Teladorsagia</taxon>
    </lineage>
</organism>
<dbReference type="EMBL" id="KZ345146">
    <property type="protein sequence ID" value="PIO75388.1"/>
    <property type="molecule type" value="Genomic_DNA"/>
</dbReference>
<protein>
    <recommendedName>
        <fullName evidence="4">ABC-2 type transporter domain-containing protein</fullName>
    </recommendedName>
</protein>
<name>A0A2G9UYQ1_TELCI</name>